<protein>
    <submittedName>
        <fullName evidence="2">Uncharacterized protein</fullName>
    </submittedName>
</protein>
<dbReference type="RefSeq" id="WP_095585977.1">
    <property type="nucleotide sequence ID" value="NZ_MRVZ01000012.1"/>
</dbReference>
<name>A0A2A2CG23_ECOLX</name>
<reference evidence="2 3" key="1">
    <citation type="submission" date="2016-12" db="EMBL/GenBank/DDBJ databases">
        <title>Real-Time Genomic Investigation Underlying the Public Health Response to a Shiga Toxin-Producing Escherichia Coli O26:H11 Outbreak in a Nursery.</title>
        <authorList>
            <person name="Ferdous M."/>
            <person name="Moran-Gilad J."/>
            <person name="Rossen J.W."/>
            <person name="Gdalevich M."/>
        </authorList>
    </citation>
    <scope>NUCLEOTIDE SEQUENCE [LARGE SCALE GENOMIC DNA]</scope>
    <source>
        <strain evidence="2 3">STEC 514-2</strain>
    </source>
</reference>
<feature type="region of interest" description="Disordered" evidence="1">
    <location>
        <begin position="221"/>
        <end position="250"/>
    </location>
</feature>
<organism evidence="2 3">
    <name type="scientific">Escherichia coli</name>
    <dbReference type="NCBI Taxonomy" id="562"/>
    <lineage>
        <taxon>Bacteria</taxon>
        <taxon>Pseudomonadati</taxon>
        <taxon>Pseudomonadota</taxon>
        <taxon>Gammaproteobacteria</taxon>
        <taxon>Enterobacterales</taxon>
        <taxon>Enterobacteriaceae</taxon>
        <taxon>Escherichia</taxon>
    </lineage>
</organism>
<evidence type="ECO:0000313" key="2">
    <source>
        <dbReference type="EMBL" id="PAU25772.1"/>
    </source>
</evidence>
<dbReference type="AlphaFoldDB" id="A0A2A2CG23"/>
<comment type="caution">
    <text evidence="2">The sequence shown here is derived from an EMBL/GenBank/DDBJ whole genome shotgun (WGS) entry which is preliminary data.</text>
</comment>
<dbReference type="Proteomes" id="UP000218543">
    <property type="component" value="Unassembled WGS sequence"/>
</dbReference>
<evidence type="ECO:0000313" key="3">
    <source>
        <dbReference type="Proteomes" id="UP000218543"/>
    </source>
</evidence>
<gene>
    <name evidence="2" type="ORF">BTQ06_04620</name>
</gene>
<evidence type="ECO:0000256" key="1">
    <source>
        <dbReference type="SAM" id="MobiDB-lite"/>
    </source>
</evidence>
<dbReference type="EMBL" id="MRVZ01000012">
    <property type="protein sequence ID" value="PAU25772.1"/>
    <property type="molecule type" value="Genomic_DNA"/>
</dbReference>
<dbReference type="Gene3D" id="1.10.10.60">
    <property type="entry name" value="Homeodomain-like"/>
    <property type="match status" value="1"/>
</dbReference>
<accession>A0A2A2CG23</accession>
<proteinExistence type="predicted"/>
<sequence length="250" mass="28546">MPHMKLWRDLWENSDLSQKRIAHLSDVITKVNTQFIPKIHDRLTVSERQLKKFNRMLALWECGELVEQKVVEKIVEVPVAGNAEPQQRKKQKPRKEVDYEMYQQVQQLTDEGLGIQRIGKLLGISKQTVSNIRNMSPERVEKLRQLHERGEQIRPCYVAAPLDGNTLKKILEEQKRTPGIPLARLSALTGVSIYYIKKYLALSDAERAALLGTVGVDAPSDVVTTQSQTRKPRKGDDLNDPLFLADDDDL</sequence>